<accession>B4VMG6</accession>
<protein>
    <submittedName>
        <fullName evidence="1">Uncharacterized protein</fullName>
    </submittedName>
</protein>
<proteinExistence type="predicted"/>
<reference evidence="1 2" key="1">
    <citation type="submission" date="2008-07" db="EMBL/GenBank/DDBJ databases">
        <authorList>
            <person name="Tandeau de Marsac N."/>
            <person name="Ferriera S."/>
            <person name="Johnson J."/>
            <person name="Kravitz S."/>
            <person name="Beeson K."/>
            <person name="Sutton G."/>
            <person name="Rogers Y.-H."/>
            <person name="Friedman R."/>
            <person name="Frazier M."/>
            <person name="Venter J.C."/>
        </authorList>
    </citation>
    <scope>NUCLEOTIDE SEQUENCE [LARGE SCALE GENOMIC DNA]</scope>
    <source>
        <strain evidence="1 2">PCC 7420</strain>
    </source>
</reference>
<dbReference type="EMBL" id="DS989845">
    <property type="protein sequence ID" value="EDX76683.1"/>
    <property type="molecule type" value="Genomic_DNA"/>
</dbReference>
<evidence type="ECO:0000313" key="1">
    <source>
        <dbReference type="EMBL" id="EDX76683.1"/>
    </source>
</evidence>
<evidence type="ECO:0000313" key="2">
    <source>
        <dbReference type="Proteomes" id="UP000003835"/>
    </source>
</evidence>
<dbReference type="HOGENOM" id="CLU_3214844_0_0_3"/>
<keyword evidence="2" id="KW-1185">Reference proteome</keyword>
<dbReference type="Proteomes" id="UP000003835">
    <property type="component" value="Unassembled WGS sequence"/>
</dbReference>
<organism evidence="1 2">
    <name type="scientific">Coleofasciculus chthonoplastes PCC 7420</name>
    <dbReference type="NCBI Taxonomy" id="118168"/>
    <lineage>
        <taxon>Bacteria</taxon>
        <taxon>Bacillati</taxon>
        <taxon>Cyanobacteriota</taxon>
        <taxon>Cyanophyceae</taxon>
        <taxon>Coleofasciculales</taxon>
        <taxon>Coleofasciculaceae</taxon>
        <taxon>Coleofasciculus</taxon>
    </lineage>
</organism>
<name>B4VMG6_9CYAN</name>
<sequence>MPGTLDLTNALCTANIFDFVQQAKIVQSPDFLFVQYFAVVATEK</sequence>
<gene>
    <name evidence="1" type="ORF">MC7420_1686</name>
</gene>
<dbReference type="AlphaFoldDB" id="B4VMG6"/>